<accession>A0A6I8M2A1</accession>
<proteinExistence type="predicted"/>
<name>A0A6I8M2A1_9PSEU</name>
<dbReference type="EMBL" id="CABVGP010000002">
    <property type="protein sequence ID" value="VVJ21639.1"/>
    <property type="molecule type" value="Genomic_DNA"/>
</dbReference>
<dbReference type="Proteomes" id="UP000399805">
    <property type="component" value="Unassembled WGS sequence"/>
</dbReference>
<dbReference type="PANTHER" id="PTHR43798:SF33">
    <property type="entry name" value="HYDROLASE, PUTATIVE (AFU_ORTHOLOGUE AFUA_2G14860)-RELATED"/>
    <property type="match status" value="1"/>
</dbReference>
<dbReference type="Pfam" id="PF12697">
    <property type="entry name" value="Abhydrolase_6"/>
    <property type="match status" value="1"/>
</dbReference>
<feature type="domain" description="AB hydrolase-1" evidence="1">
    <location>
        <begin position="33"/>
        <end position="257"/>
    </location>
</feature>
<evidence type="ECO:0000313" key="3">
    <source>
        <dbReference type="Proteomes" id="UP000399805"/>
    </source>
</evidence>
<dbReference type="Gene3D" id="3.40.50.1820">
    <property type="entry name" value="alpha/beta hydrolase"/>
    <property type="match status" value="1"/>
</dbReference>
<organism evidence="2 3">
    <name type="scientific">Amycolatopsis camponoti</name>
    <dbReference type="NCBI Taxonomy" id="2606593"/>
    <lineage>
        <taxon>Bacteria</taxon>
        <taxon>Bacillati</taxon>
        <taxon>Actinomycetota</taxon>
        <taxon>Actinomycetes</taxon>
        <taxon>Pseudonocardiales</taxon>
        <taxon>Pseudonocardiaceae</taxon>
        <taxon>Amycolatopsis</taxon>
    </lineage>
</organism>
<dbReference type="AlphaFoldDB" id="A0A6I8M2A1"/>
<dbReference type="InterPro" id="IPR050266">
    <property type="entry name" value="AB_hydrolase_sf"/>
</dbReference>
<evidence type="ECO:0000259" key="1">
    <source>
        <dbReference type="Pfam" id="PF12697"/>
    </source>
</evidence>
<dbReference type="GO" id="GO:0016787">
    <property type="term" value="F:hydrolase activity"/>
    <property type="evidence" value="ECO:0007669"/>
    <property type="project" value="UniProtKB-KW"/>
</dbReference>
<dbReference type="RefSeq" id="WP_155546554.1">
    <property type="nucleotide sequence ID" value="NZ_CABVGP010000002.1"/>
</dbReference>
<dbReference type="PRINTS" id="PR00111">
    <property type="entry name" value="ABHYDROLASE"/>
</dbReference>
<protein>
    <submittedName>
        <fullName evidence="2">Hydrolase</fullName>
    </submittedName>
</protein>
<keyword evidence="2" id="KW-0378">Hydrolase</keyword>
<keyword evidence="3" id="KW-1185">Reference proteome</keyword>
<dbReference type="GO" id="GO:0016020">
    <property type="term" value="C:membrane"/>
    <property type="evidence" value="ECO:0007669"/>
    <property type="project" value="TreeGrafter"/>
</dbReference>
<evidence type="ECO:0000313" key="2">
    <source>
        <dbReference type="EMBL" id="VVJ21639.1"/>
    </source>
</evidence>
<sequence length="275" mass="29339">MATYRVTDSREVHRPDETSIRYSLSGPDEGPTVVFVHGWACDRTDFDALTRFLPDEFRVLAVDLAEHGESRSARGTWTIEEFARDVAAVLDAEAVTDGVVAGHSLGGAVAVETGRLRPERVRHIVALDALHYLFLFGAMDEEEAAGLLQPLRDDFAGLVRSMVEAGSPPGTDPALKDAHFAKMAAVRQPAGTRAFEGLVAWDMDAALAAARQPITVFGVRDLVTPEALDRLAGRADVVLVDLGSHHFPVESPEGTAALIADVVHARAVTGTPAGG</sequence>
<gene>
    <name evidence="2" type="ORF">AA23TX_06660</name>
</gene>
<dbReference type="InterPro" id="IPR029058">
    <property type="entry name" value="AB_hydrolase_fold"/>
</dbReference>
<dbReference type="SUPFAM" id="SSF53474">
    <property type="entry name" value="alpha/beta-Hydrolases"/>
    <property type="match status" value="1"/>
</dbReference>
<dbReference type="InterPro" id="IPR000073">
    <property type="entry name" value="AB_hydrolase_1"/>
</dbReference>
<dbReference type="PANTHER" id="PTHR43798">
    <property type="entry name" value="MONOACYLGLYCEROL LIPASE"/>
    <property type="match status" value="1"/>
</dbReference>
<reference evidence="2 3" key="1">
    <citation type="submission" date="2019-09" db="EMBL/GenBank/DDBJ databases">
        <authorList>
            <person name="Leyn A S."/>
        </authorList>
    </citation>
    <scope>NUCLEOTIDE SEQUENCE [LARGE SCALE GENOMIC DNA]</scope>
    <source>
        <strain evidence="2">AA231_1</strain>
    </source>
</reference>